<dbReference type="SUPFAM" id="SSF81321">
    <property type="entry name" value="Family A G protein-coupled receptor-like"/>
    <property type="match status" value="1"/>
</dbReference>
<dbReference type="Gene3D" id="1.20.1070.10">
    <property type="entry name" value="Rhodopsin 7-helix transmembrane proteins"/>
    <property type="match status" value="1"/>
</dbReference>
<dbReference type="KEGG" id="epa:114576571"/>
<evidence type="ECO:0000256" key="7">
    <source>
        <dbReference type="ARBA" id="ARBA00023224"/>
    </source>
</evidence>
<evidence type="ECO:0000256" key="4">
    <source>
        <dbReference type="ARBA" id="ARBA00023040"/>
    </source>
</evidence>
<dbReference type="OrthoDB" id="9445642at2759"/>
<dbReference type="PANTHER" id="PTHR24243">
    <property type="entry name" value="G-PROTEIN COUPLED RECEPTOR"/>
    <property type="match status" value="1"/>
</dbReference>
<evidence type="ECO:0000313" key="11">
    <source>
        <dbReference type="Proteomes" id="UP000887567"/>
    </source>
</evidence>
<name>A0A913YXN0_EXADI</name>
<feature type="transmembrane region" description="Helical" evidence="8">
    <location>
        <begin position="118"/>
        <end position="137"/>
    </location>
</feature>
<accession>A0A913YXN0</accession>
<dbReference type="GO" id="GO:0004930">
    <property type="term" value="F:G protein-coupled receptor activity"/>
    <property type="evidence" value="ECO:0007669"/>
    <property type="project" value="UniProtKB-KW"/>
</dbReference>
<dbReference type="Proteomes" id="UP000887567">
    <property type="component" value="Unplaced"/>
</dbReference>
<dbReference type="GeneID" id="114576571"/>
<dbReference type="AlphaFoldDB" id="A0A913YXN0"/>
<evidence type="ECO:0000256" key="6">
    <source>
        <dbReference type="ARBA" id="ARBA00023170"/>
    </source>
</evidence>
<dbReference type="GO" id="GO:0016020">
    <property type="term" value="C:membrane"/>
    <property type="evidence" value="ECO:0007669"/>
    <property type="project" value="UniProtKB-SubCell"/>
</dbReference>
<feature type="domain" description="G-protein coupled receptors family 1 profile" evidence="9">
    <location>
        <begin position="53"/>
        <end position="310"/>
    </location>
</feature>
<comment type="subcellular location">
    <subcellularLocation>
        <location evidence="1">Membrane</location>
        <topology evidence="1">Multi-pass membrane protein</topology>
    </subcellularLocation>
</comment>
<keyword evidence="6" id="KW-0675">Receptor</keyword>
<evidence type="ECO:0000256" key="5">
    <source>
        <dbReference type="ARBA" id="ARBA00023136"/>
    </source>
</evidence>
<dbReference type="PANTHER" id="PTHR24243:SF208">
    <property type="entry name" value="PYROKININ-1 RECEPTOR"/>
    <property type="match status" value="1"/>
</dbReference>
<dbReference type="Pfam" id="PF00001">
    <property type="entry name" value="7tm_1"/>
    <property type="match status" value="1"/>
</dbReference>
<feature type="transmembrane region" description="Helical" evidence="8">
    <location>
        <begin position="158"/>
        <end position="176"/>
    </location>
</feature>
<dbReference type="PRINTS" id="PR00237">
    <property type="entry name" value="GPCRRHODOPSN"/>
</dbReference>
<dbReference type="SMART" id="SM01381">
    <property type="entry name" value="7TM_GPCR_Srsx"/>
    <property type="match status" value="1"/>
</dbReference>
<feature type="transmembrane region" description="Helical" evidence="8">
    <location>
        <begin position="297"/>
        <end position="317"/>
    </location>
</feature>
<dbReference type="OMA" id="CICRGAC"/>
<evidence type="ECO:0000256" key="3">
    <source>
        <dbReference type="ARBA" id="ARBA00022989"/>
    </source>
</evidence>
<feature type="transmembrane region" description="Helical" evidence="8">
    <location>
        <begin position="74"/>
        <end position="98"/>
    </location>
</feature>
<keyword evidence="4" id="KW-0297">G-protein coupled receptor</keyword>
<dbReference type="InterPro" id="IPR017452">
    <property type="entry name" value="GPCR_Rhodpsn_7TM"/>
</dbReference>
<feature type="transmembrane region" description="Helical" evidence="8">
    <location>
        <begin position="40"/>
        <end position="62"/>
    </location>
</feature>
<reference evidence="10" key="1">
    <citation type="submission" date="2022-11" db="UniProtKB">
        <authorList>
            <consortium name="EnsemblMetazoa"/>
        </authorList>
    </citation>
    <scope>IDENTIFICATION</scope>
</reference>
<keyword evidence="11" id="KW-1185">Reference proteome</keyword>
<dbReference type="InterPro" id="IPR000276">
    <property type="entry name" value="GPCR_Rhodpsn"/>
</dbReference>
<sequence>MEGKLNSNLTNDAFQVNASNFRHHDLYSENVFYDLIPVKTAAYCLLLLVSVLGNIFIITTVCKDERLKTTTNFLVANLAVSDFIASFFLVPLQLTRLYFGKKWFIMGEFGDALCKLSIFIPDTSTSVSFYSCVFIAFDRYLAVAHPLRGGFSRSRLKYIIPGIWIFSALNVSPYFYSFKLVTSHNSHFCFYEDERFLKAHFYFLVVVNFVIPMPIITTLYSMIVYKLRRHKAPGNTTDVALERRRQQNNKVTKMSITIVSLQFLSWAYFSVIVILSWEGIMIKSRILSDIVYFSGNFIVDMSYSYNFFIYLVFNGIYRENFKRIISKCICRGACSAVVVRPDIAGIENSTCNGGEDQTRTLHMETLNPS</sequence>
<dbReference type="RefSeq" id="XP_028519242.1">
    <property type="nucleotide sequence ID" value="XM_028663441.1"/>
</dbReference>
<feature type="transmembrane region" description="Helical" evidence="8">
    <location>
        <begin position="201"/>
        <end position="225"/>
    </location>
</feature>
<protein>
    <recommendedName>
        <fullName evidence="9">G-protein coupled receptors family 1 profile domain-containing protein</fullName>
    </recommendedName>
</protein>
<evidence type="ECO:0000313" key="10">
    <source>
        <dbReference type="EnsemblMetazoa" id="XP_028519242.1"/>
    </source>
</evidence>
<evidence type="ECO:0000256" key="2">
    <source>
        <dbReference type="ARBA" id="ARBA00022692"/>
    </source>
</evidence>
<feature type="transmembrane region" description="Helical" evidence="8">
    <location>
        <begin position="254"/>
        <end position="277"/>
    </location>
</feature>
<keyword evidence="3 8" id="KW-1133">Transmembrane helix</keyword>
<evidence type="ECO:0000259" key="9">
    <source>
        <dbReference type="PROSITE" id="PS50262"/>
    </source>
</evidence>
<dbReference type="CDD" id="cd00637">
    <property type="entry name" value="7tm_classA_rhodopsin-like"/>
    <property type="match status" value="1"/>
</dbReference>
<evidence type="ECO:0000256" key="1">
    <source>
        <dbReference type="ARBA" id="ARBA00004141"/>
    </source>
</evidence>
<dbReference type="EnsemblMetazoa" id="XM_028663441.1">
    <property type="protein sequence ID" value="XP_028519242.1"/>
    <property type="gene ID" value="LOC114576571"/>
</dbReference>
<evidence type="ECO:0000256" key="8">
    <source>
        <dbReference type="SAM" id="Phobius"/>
    </source>
</evidence>
<organism evidence="10 11">
    <name type="scientific">Exaiptasia diaphana</name>
    <name type="common">Tropical sea anemone</name>
    <name type="synonym">Aiptasia pulchella</name>
    <dbReference type="NCBI Taxonomy" id="2652724"/>
    <lineage>
        <taxon>Eukaryota</taxon>
        <taxon>Metazoa</taxon>
        <taxon>Cnidaria</taxon>
        <taxon>Anthozoa</taxon>
        <taxon>Hexacorallia</taxon>
        <taxon>Actiniaria</taxon>
        <taxon>Aiptasiidae</taxon>
        <taxon>Exaiptasia</taxon>
    </lineage>
</organism>
<dbReference type="PROSITE" id="PS50262">
    <property type="entry name" value="G_PROTEIN_RECEP_F1_2"/>
    <property type="match status" value="1"/>
</dbReference>
<keyword evidence="5 8" id="KW-0472">Membrane</keyword>
<keyword evidence="2 8" id="KW-0812">Transmembrane</keyword>
<proteinExistence type="predicted"/>
<keyword evidence="7" id="KW-0807">Transducer</keyword>